<comment type="caution">
    <text evidence="2">The sequence shown here is derived from an EMBL/GenBank/DDBJ whole genome shotgun (WGS) entry which is preliminary data.</text>
</comment>
<keyword evidence="1" id="KW-0472">Membrane</keyword>
<feature type="transmembrane region" description="Helical" evidence="1">
    <location>
        <begin position="12"/>
        <end position="32"/>
    </location>
</feature>
<proteinExistence type="predicted"/>
<dbReference type="AlphaFoldDB" id="A0AB37XAF5"/>
<reference evidence="2 3" key="1">
    <citation type="submission" date="2017-12" db="EMBL/GenBank/DDBJ databases">
        <title>Population genomics insights into the ecological differentiation and adaptive evolution in streptomycetes.</title>
        <authorList>
            <person name="Li Y."/>
            <person name="Huang Y."/>
        </authorList>
    </citation>
    <scope>NUCLEOTIDE SEQUENCE [LARGE SCALE GENOMIC DNA]</scope>
    <source>
        <strain evidence="2 3">FXJ.2339</strain>
    </source>
</reference>
<protein>
    <recommendedName>
        <fullName evidence="4">Integral membrane protein</fullName>
    </recommendedName>
</protein>
<organism evidence="2 3">
    <name type="scientific">Streptomyces albidoflavus</name>
    <dbReference type="NCBI Taxonomy" id="1886"/>
    <lineage>
        <taxon>Bacteria</taxon>
        <taxon>Bacillati</taxon>
        <taxon>Actinomycetota</taxon>
        <taxon>Actinomycetes</taxon>
        <taxon>Kitasatosporales</taxon>
        <taxon>Streptomycetaceae</taxon>
        <taxon>Streptomyces</taxon>
        <taxon>Streptomyces albidoflavus group</taxon>
    </lineage>
</organism>
<sequence length="64" mass="6493">MMVLGAGEGVMSVQGAGCVIFALGLLGVLVSSKGQRGWENWGTAARWGASVSLVVVVTGLVLMD</sequence>
<gene>
    <name evidence="2" type="ORF">C0Q91_20800</name>
</gene>
<evidence type="ECO:0000313" key="3">
    <source>
        <dbReference type="Proteomes" id="UP000292095"/>
    </source>
</evidence>
<evidence type="ECO:0000313" key="2">
    <source>
        <dbReference type="EMBL" id="RZE36070.1"/>
    </source>
</evidence>
<accession>A0AB37XAF5</accession>
<name>A0AB37XAF5_9ACTN</name>
<feature type="transmembrane region" description="Helical" evidence="1">
    <location>
        <begin position="44"/>
        <end position="63"/>
    </location>
</feature>
<dbReference type="EMBL" id="PKLK01000025">
    <property type="protein sequence ID" value="RZE36070.1"/>
    <property type="molecule type" value="Genomic_DNA"/>
</dbReference>
<evidence type="ECO:0000256" key="1">
    <source>
        <dbReference type="SAM" id="Phobius"/>
    </source>
</evidence>
<evidence type="ECO:0008006" key="4">
    <source>
        <dbReference type="Google" id="ProtNLM"/>
    </source>
</evidence>
<dbReference type="Proteomes" id="UP000292095">
    <property type="component" value="Unassembled WGS sequence"/>
</dbReference>
<keyword evidence="1" id="KW-1133">Transmembrane helix</keyword>
<keyword evidence="1" id="KW-0812">Transmembrane</keyword>